<proteinExistence type="predicted"/>
<comment type="caution">
    <text evidence="3">The sequence shown here is derived from an EMBL/GenBank/DDBJ whole genome shotgun (WGS) entry which is preliminary data.</text>
</comment>
<dbReference type="Proteomes" id="UP000051562">
    <property type="component" value="Unassembled WGS sequence"/>
</dbReference>
<feature type="transmembrane region" description="Helical" evidence="2">
    <location>
        <begin position="88"/>
        <end position="110"/>
    </location>
</feature>
<reference evidence="3 4" key="1">
    <citation type="submission" date="2015-10" db="EMBL/GenBank/DDBJ databases">
        <title>Draft genome of Bosea thiooxidans.</title>
        <authorList>
            <person name="Wang X."/>
        </authorList>
    </citation>
    <scope>NUCLEOTIDE SEQUENCE [LARGE SCALE GENOMIC DNA]</scope>
    <source>
        <strain evidence="3 4">CGMCC 9174</strain>
    </source>
</reference>
<evidence type="ECO:0000256" key="2">
    <source>
        <dbReference type="SAM" id="Phobius"/>
    </source>
</evidence>
<protein>
    <submittedName>
        <fullName evidence="3">Uncharacterized protein</fullName>
    </submittedName>
</protein>
<keyword evidence="4" id="KW-1185">Reference proteome</keyword>
<organism evidence="3 4">
    <name type="scientific">Bosea thiooxidans</name>
    <dbReference type="NCBI Taxonomy" id="53254"/>
    <lineage>
        <taxon>Bacteria</taxon>
        <taxon>Pseudomonadati</taxon>
        <taxon>Pseudomonadota</taxon>
        <taxon>Alphaproteobacteria</taxon>
        <taxon>Hyphomicrobiales</taxon>
        <taxon>Boseaceae</taxon>
        <taxon>Bosea</taxon>
    </lineage>
</organism>
<dbReference type="AlphaFoldDB" id="A0A0Q3T3A5"/>
<dbReference type="EMBL" id="LMAR01000006">
    <property type="protein sequence ID" value="KQK32138.1"/>
    <property type="molecule type" value="Genomic_DNA"/>
</dbReference>
<keyword evidence="2" id="KW-0472">Membrane</keyword>
<evidence type="ECO:0000313" key="3">
    <source>
        <dbReference type="EMBL" id="KQK32138.1"/>
    </source>
</evidence>
<feature type="region of interest" description="Disordered" evidence="1">
    <location>
        <begin position="161"/>
        <end position="198"/>
    </location>
</feature>
<keyword evidence="2" id="KW-1133">Transmembrane helix</keyword>
<keyword evidence="2" id="KW-0812">Transmembrane</keyword>
<feature type="transmembrane region" description="Helical" evidence="2">
    <location>
        <begin position="49"/>
        <end position="82"/>
    </location>
</feature>
<name>A0A0Q3T3A5_9HYPH</name>
<dbReference type="RefSeq" id="WP_055726580.1">
    <property type="nucleotide sequence ID" value="NZ_LMAR01000006.1"/>
</dbReference>
<evidence type="ECO:0000313" key="4">
    <source>
        <dbReference type="Proteomes" id="UP000051562"/>
    </source>
</evidence>
<gene>
    <name evidence="3" type="ORF">ARD30_07710</name>
</gene>
<feature type="transmembrane region" description="Helical" evidence="2">
    <location>
        <begin position="122"/>
        <end position="145"/>
    </location>
</feature>
<accession>A0A0Q3T3A5</accession>
<sequence length="198" mass="20907">MSDQQNALWGDGPALPKLPIPKSRLELKLEARDTPAGRAYELRLFHAELAVLFMGLLAIVLGAAWPLAIVAVALFVIGAMTAVDKFSWLQTEVIASSITAGLLVASAYGIRELGVASGRISALLSFTPVALIATAATGVITWHAFTAFNAAAGIATQLVEKQDRPHTNRSLRPADDHGAAPVRDAGRHARDRREGPGG</sequence>
<evidence type="ECO:0000256" key="1">
    <source>
        <dbReference type="SAM" id="MobiDB-lite"/>
    </source>
</evidence>